<organism evidence="2 3">
    <name type="scientific">Microbacterium maritypicum</name>
    <name type="common">Microbacterium liquefaciens</name>
    <dbReference type="NCBI Taxonomy" id="33918"/>
    <lineage>
        <taxon>Bacteria</taxon>
        <taxon>Bacillati</taxon>
        <taxon>Actinomycetota</taxon>
        <taxon>Actinomycetes</taxon>
        <taxon>Micrococcales</taxon>
        <taxon>Microbacteriaceae</taxon>
        <taxon>Microbacterium</taxon>
    </lineage>
</organism>
<evidence type="ECO:0000313" key="2">
    <source>
        <dbReference type="EMBL" id="KAB1886932.1"/>
    </source>
</evidence>
<comment type="caution">
    <text evidence="2">The sequence shown here is derived from an EMBL/GenBank/DDBJ whole genome shotgun (WGS) entry which is preliminary data.</text>
</comment>
<name>A0AAD3X4K3_MICMQ</name>
<proteinExistence type="predicted"/>
<gene>
    <name evidence="2" type="ORF">F6W70_05800</name>
</gene>
<protein>
    <submittedName>
        <fullName evidence="2">Glycosyltransferase family 2 protein</fullName>
    </submittedName>
</protein>
<dbReference type="CDD" id="cd00761">
    <property type="entry name" value="Glyco_tranf_GTA_type"/>
    <property type="match status" value="1"/>
</dbReference>
<accession>A0AAD3X4K3</accession>
<dbReference type="Gene3D" id="3.90.550.10">
    <property type="entry name" value="Spore Coat Polysaccharide Biosynthesis Protein SpsA, Chain A"/>
    <property type="match status" value="1"/>
</dbReference>
<dbReference type="Proteomes" id="UP000436027">
    <property type="component" value="Unassembled WGS sequence"/>
</dbReference>
<feature type="domain" description="Glycosyltransferase 2-like" evidence="1">
    <location>
        <begin position="8"/>
        <end position="165"/>
    </location>
</feature>
<dbReference type="Pfam" id="PF00535">
    <property type="entry name" value="Glycos_transf_2"/>
    <property type="match status" value="1"/>
</dbReference>
<dbReference type="EMBL" id="WAAQ01000001">
    <property type="protein sequence ID" value="KAB1886932.1"/>
    <property type="molecule type" value="Genomic_DNA"/>
</dbReference>
<evidence type="ECO:0000259" key="1">
    <source>
        <dbReference type="Pfam" id="PF00535"/>
    </source>
</evidence>
<dbReference type="InterPro" id="IPR029044">
    <property type="entry name" value="Nucleotide-diphossugar_trans"/>
</dbReference>
<dbReference type="SUPFAM" id="SSF53448">
    <property type="entry name" value="Nucleotide-diphospho-sugar transferases"/>
    <property type="match status" value="1"/>
</dbReference>
<dbReference type="RefSeq" id="WP_151486136.1">
    <property type="nucleotide sequence ID" value="NZ_BAAAIN010000002.1"/>
</dbReference>
<dbReference type="InterPro" id="IPR001173">
    <property type="entry name" value="Glyco_trans_2-like"/>
</dbReference>
<reference evidence="2 3" key="1">
    <citation type="submission" date="2019-09" db="EMBL/GenBank/DDBJ databases">
        <title>Whole genome sequencing of Microbacterium maritypicum.</title>
        <authorList>
            <person name="Lenchi N."/>
        </authorList>
    </citation>
    <scope>NUCLEOTIDE SEQUENCE [LARGE SCALE GENOMIC DNA]</scope>
    <source>
        <strain evidence="2 3">DSM 12512</strain>
    </source>
</reference>
<evidence type="ECO:0000313" key="3">
    <source>
        <dbReference type="Proteomes" id="UP000436027"/>
    </source>
</evidence>
<sequence length="353" mass="38639">MSEYDVDVVIAVHSAARPIKRAVSSVLKDTRAAVRAIVVAHNIDAGEIRTQLGAFATHPHVHLLALRDGIRSPAGPMNHGLDAATAPYVALLGSDDEFSPGAIDAWLAAARTTGASTVLARIDRQIAGPDPLPPTRRGRTRELDAVKDRLAYRSAPLGLISRSHFPDLRFTPGLGSGEDLEFTAALWFTGSHIAYERTAPGYFVHEDGDDRVTFAGRSVAQDFAFLRAITSSSWFPRLGRTQREALGVKVLRLHLFDAILLRLQTPEGLTAHRDALESVIADVSAFAPRAVSLLSRADRAVLEEMRAEHIDPDRVLQRLSSRWGRSIDALVPRNPFLVLHRQAPYRTLRATVV</sequence>
<dbReference type="AlphaFoldDB" id="A0AAD3X4K3"/>